<keyword evidence="3" id="KW-0548">Nucleotidyltransferase</keyword>
<feature type="compositionally biased region" description="Polar residues" evidence="5">
    <location>
        <begin position="1005"/>
        <end position="1027"/>
    </location>
</feature>
<evidence type="ECO:0000313" key="7">
    <source>
        <dbReference type="EMBL" id="KAK7736485.1"/>
    </source>
</evidence>
<evidence type="ECO:0000259" key="6">
    <source>
        <dbReference type="PROSITE" id="PS50127"/>
    </source>
</evidence>
<evidence type="ECO:0000313" key="8">
    <source>
        <dbReference type="Proteomes" id="UP001430848"/>
    </source>
</evidence>
<keyword evidence="8" id="KW-1185">Reference proteome</keyword>
<dbReference type="Pfam" id="PF00179">
    <property type="entry name" value="UQ_con"/>
    <property type="match status" value="1"/>
</dbReference>
<feature type="compositionally biased region" description="Acidic residues" evidence="5">
    <location>
        <begin position="977"/>
        <end position="997"/>
    </location>
</feature>
<dbReference type="Gene3D" id="3.10.110.10">
    <property type="entry name" value="Ubiquitin Conjugating Enzyme"/>
    <property type="match status" value="1"/>
</dbReference>
<reference evidence="7 8" key="1">
    <citation type="submission" date="2024-02" db="EMBL/GenBank/DDBJ databases">
        <title>De novo assembly and annotation of 12 fungi associated with fruit tree decline syndrome in Ontario, Canada.</title>
        <authorList>
            <person name="Sulman M."/>
            <person name="Ellouze W."/>
            <person name="Ilyukhin E."/>
        </authorList>
    </citation>
    <scope>NUCLEOTIDE SEQUENCE [LARGE SCALE GENOMIC DNA]</scope>
    <source>
        <strain evidence="7 8">M169</strain>
    </source>
</reference>
<dbReference type="InterPro" id="IPR000608">
    <property type="entry name" value="UBC"/>
</dbReference>
<dbReference type="SUPFAM" id="SSF56399">
    <property type="entry name" value="ADP-ribosylation"/>
    <property type="match status" value="1"/>
</dbReference>
<sequence length="1241" mass="137095">MSLKRFNADVRAVRARIEDDGIAGVFAIERGDSDGEVVVTVAHEKMPTPLPIRLLAQNLDEYPNENKFLIFTASENIPTSVVSALDDLRDYTSGMKLLETITTLSTCLDRALCSVDVDQDINMEDTSDPHDSDDLMEDDLYGDFADPLFGLSPMRTGNQHRPHSRLASSMLRRIKLDLRSARDAGCKVGVLDGLQLSSGTHIFSLSIPASELGLSGEALEAWDVEISDHIILLVQFDGLYPCAEQLLENPCANFNVNFRFGKGAKYKPSPAQARAAFLTETSRNHGAPEAKTQAIEDDQGRTFEKTFISNSLEQFMNEQCLSMIKLRFRNPAYSWDDANEHFRNMSSRTWDGQPVAEADNVEEATGSESKSTKKATPTRKSKGKQKATAAVLASEIDEETPSLKPVPNFLMWDAAAIRPLEQCSTPLVIMQFAVHYFSRCTEYCLRCHQHIGTEFEALKPFVCSNSLCLFQYLAMGFGPSIEHEILTQPYVVDLLVSLCYSSVQYPRVNHPAFLNQGQTQYRIREFPRGLHLKIPDPSSVAVSTTTATGSTATASASATTAASNEAITAATNVIKVLADLRDGAVTVSNMDLGRIAPDTWVTLREKVLQPSEGLTHAFKDVLHLSNTEPKYHHGRIKYIDHQTRTLYVDVNIPAPMEASGPVEMDLLFYDTDFDDLDNAGKARSMGTILRSLPPISLLREYLIKNPHSRLRSYSGISPAAVTLLEWIVASNRSCILQVTPVEDSHAQDKTLLKSIKTRDQEAIPSLGDVVQFRFAQGAPDKELRFHRALKEVKLRNSDYPTLFAWHGSALANWHSILRYGLDFKDVLNGRAYGNGVYFSQLYGTSQGYAAPDVTGCWPNSALNISSVISLCEIVNAPERFVSTNPYLVVGQVDWIQCRYLFAQRSPGAAASTAPASGATNEISKNPTLAQDPIRTVMGPDGKALTIPLKAVPTRKQQMPQAPSKSKRAHEPMSSSGETDEEQVSDLEFLFDEEDEDGSSPPPAKRSNSARDSSVDSATARQVTTQRPLTPPQTDFRAGTLDLSSLPRLPMPGWADGNSTKTLTGEIKHMQKVQASTPVQELGWYIDFDSMENMFQWIVEFHSFDSELPLAKEMKKAGVTSIVLEVRFGRDYPYSPPFVRVVRPRFLPFSSGGGGHITIGGAICMELLTASGWSPVTRMDTVFVSIRMAMSETERPAHLQTTETSARMFDYGANEALDAYIRFAGVHGWAVPKDLRETATQT</sequence>
<dbReference type="InterPro" id="IPR016135">
    <property type="entry name" value="UBQ-conjugating_enzyme/RWD"/>
</dbReference>
<feature type="compositionally biased region" description="Polar residues" evidence="5">
    <location>
        <begin position="954"/>
        <end position="963"/>
    </location>
</feature>
<dbReference type="CDD" id="cd23802">
    <property type="entry name" value="UBCc_UBE2Q"/>
    <property type="match status" value="1"/>
</dbReference>
<name>A0ABR1PGY6_DIAER</name>
<dbReference type="Pfam" id="PF00644">
    <property type="entry name" value="PARP"/>
    <property type="match status" value="1"/>
</dbReference>
<feature type="compositionally biased region" description="Basic residues" evidence="5">
    <location>
        <begin position="372"/>
        <end position="385"/>
    </location>
</feature>
<keyword evidence="2" id="KW-0808">Transferase</keyword>
<evidence type="ECO:0000256" key="2">
    <source>
        <dbReference type="ARBA" id="ARBA00022679"/>
    </source>
</evidence>
<protein>
    <recommendedName>
        <fullName evidence="6">UBC core domain-containing protein</fullName>
    </recommendedName>
</protein>
<feature type="region of interest" description="Disordered" evidence="5">
    <location>
        <begin position="358"/>
        <end position="387"/>
    </location>
</feature>
<comment type="caution">
    <text evidence="7">The sequence shown here is derived from an EMBL/GenBank/DDBJ whole genome shotgun (WGS) entry which is preliminary data.</text>
</comment>
<dbReference type="PANTHER" id="PTHR21328">
    <property type="entry name" value="POLY ADP-RIBOSE POLYMERASE FAMILY, MEMBER PARP"/>
    <property type="match status" value="1"/>
</dbReference>
<dbReference type="PROSITE" id="PS50127">
    <property type="entry name" value="UBC_2"/>
    <property type="match status" value="1"/>
</dbReference>
<evidence type="ECO:0000256" key="5">
    <source>
        <dbReference type="SAM" id="MobiDB-lite"/>
    </source>
</evidence>
<dbReference type="Gene3D" id="3.90.228.10">
    <property type="match status" value="1"/>
</dbReference>
<evidence type="ECO:0000256" key="1">
    <source>
        <dbReference type="ARBA" id="ARBA00022676"/>
    </source>
</evidence>
<keyword evidence="4" id="KW-0520">NAD</keyword>
<gene>
    <name evidence="7" type="ORF">SLS63_003463</name>
</gene>
<feature type="compositionally biased region" description="Low complexity" evidence="5">
    <location>
        <begin position="910"/>
        <end position="919"/>
    </location>
</feature>
<feature type="region of interest" description="Disordered" evidence="5">
    <location>
        <begin position="910"/>
        <end position="1053"/>
    </location>
</feature>
<accession>A0ABR1PGY6</accession>
<dbReference type="InterPro" id="IPR051838">
    <property type="entry name" value="ARTD_PARP"/>
</dbReference>
<dbReference type="EMBL" id="JAKNSF020000010">
    <property type="protein sequence ID" value="KAK7736485.1"/>
    <property type="molecule type" value="Genomic_DNA"/>
</dbReference>
<organism evidence="7 8">
    <name type="scientific">Diaporthe eres</name>
    <name type="common">Phomopsis oblonga</name>
    <dbReference type="NCBI Taxonomy" id="83184"/>
    <lineage>
        <taxon>Eukaryota</taxon>
        <taxon>Fungi</taxon>
        <taxon>Dikarya</taxon>
        <taxon>Ascomycota</taxon>
        <taxon>Pezizomycotina</taxon>
        <taxon>Sordariomycetes</taxon>
        <taxon>Sordariomycetidae</taxon>
        <taxon>Diaporthales</taxon>
        <taxon>Diaporthaceae</taxon>
        <taxon>Diaporthe</taxon>
        <taxon>Diaporthe eres species complex</taxon>
    </lineage>
</organism>
<dbReference type="Proteomes" id="UP001430848">
    <property type="component" value="Unassembled WGS sequence"/>
</dbReference>
<feature type="domain" description="UBC core" evidence="6">
    <location>
        <begin position="1057"/>
        <end position="1229"/>
    </location>
</feature>
<evidence type="ECO:0000256" key="3">
    <source>
        <dbReference type="ARBA" id="ARBA00022695"/>
    </source>
</evidence>
<dbReference type="SUPFAM" id="SSF54495">
    <property type="entry name" value="UBC-like"/>
    <property type="match status" value="1"/>
</dbReference>
<keyword evidence="1" id="KW-0328">Glycosyltransferase</keyword>
<dbReference type="InterPro" id="IPR012317">
    <property type="entry name" value="Poly(ADP-ribose)pol_cat_dom"/>
</dbReference>
<proteinExistence type="predicted"/>
<evidence type="ECO:0000256" key="4">
    <source>
        <dbReference type="ARBA" id="ARBA00023027"/>
    </source>
</evidence>